<accession>A0A1R4GZC7</accession>
<name>A0A1R4GZC7_9GAMM</name>
<evidence type="ECO:0008006" key="3">
    <source>
        <dbReference type="Google" id="ProtNLM"/>
    </source>
</evidence>
<gene>
    <name evidence="1" type="ORF">CRENPOLYSF2_1040001</name>
</gene>
<proteinExistence type="predicted"/>
<dbReference type="EMBL" id="FUKJ01000007">
    <property type="protein sequence ID" value="SJM89160.1"/>
    <property type="molecule type" value="Genomic_DNA"/>
</dbReference>
<protein>
    <recommendedName>
        <fullName evidence="3">ChlI/MoxR AAA lid domain-containing protein</fullName>
    </recommendedName>
</protein>
<evidence type="ECO:0000313" key="1">
    <source>
        <dbReference type="EMBL" id="SJM89160.1"/>
    </source>
</evidence>
<dbReference type="Proteomes" id="UP000195442">
    <property type="component" value="Unassembled WGS sequence"/>
</dbReference>
<dbReference type="Gene3D" id="1.10.8.80">
    <property type="entry name" value="Magnesium chelatase subunit I, C-Terminal domain"/>
    <property type="match status" value="1"/>
</dbReference>
<sequence>MAFDVLRHRLILSYEAEAEGITTDYVIKELISRIAVP</sequence>
<dbReference type="AlphaFoldDB" id="A0A1R4GZC7"/>
<keyword evidence="2" id="KW-1185">Reference proteome</keyword>
<evidence type="ECO:0000313" key="2">
    <source>
        <dbReference type="Proteomes" id="UP000195442"/>
    </source>
</evidence>
<reference evidence="2" key="1">
    <citation type="submission" date="2017-02" db="EMBL/GenBank/DDBJ databases">
        <authorList>
            <person name="Daims H."/>
        </authorList>
    </citation>
    <scope>NUCLEOTIDE SEQUENCE [LARGE SCALE GENOMIC DNA]</scope>
</reference>
<organism evidence="1 2">
    <name type="scientific">Crenothrix polyspora</name>
    <dbReference type="NCBI Taxonomy" id="360316"/>
    <lineage>
        <taxon>Bacteria</taxon>
        <taxon>Pseudomonadati</taxon>
        <taxon>Pseudomonadota</taxon>
        <taxon>Gammaproteobacteria</taxon>
        <taxon>Methylococcales</taxon>
        <taxon>Crenotrichaceae</taxon>
        <taxon>Crenothrix</taxon>
    </lineage>
</organism>